<gene>
    <name evidence="1" type="ORF">BISA_0796</name>
</gene>
<evidence type="ECO:0000313" key="1">
    <source>
        <dbReference type="EMBL" id="KFI92396.1"/>
    </source>
</evidence>
<protein>
    <submittedName>
        <fullName evidence="1">Uncharacterized protein</fullName>
    </submittedName>
</protein>
<organism evidence="1 2">
    <name type="scientific">Bifidobacterium saguini DSM 23967</name>
    <dbReference type="NCBI Taxonomy" id="1437607"/>
    <lineage>
        <taxon>Bacteria</taxon>
        <taxon>Bacillati</taxon>
        <taxon>Actinomycetota</taxon>
        <taxon>Actinomycetes</taxon>
        <taxon>Bifidobacteriales</taxon>
        <taxon>Bifidobacteriaceae</taxon>
        <taxon>Bifidobacterium</taxon>
    </lineage>
</organism>
<dbReference type="RefSeq" id="WP_033891034.1">
    <property type="nucleotide sequence ID" value="NZ_JDUT01000004.1"/>
</dbReference>
<dbReference type="OrthoDB" id="3233831at2"/>
<sequence length="87" mass="9812">MTMDELISLAEQCLEIVKGLDEITEEDARDMILSGEPDLAIADALDIAHSHPGLYAKFPDGVYELAKDPDYMAIHVYLDLLKNHRKR</sequence>
<dbReference type="EMBL" id="JGZN01000008">
    <property type="protein sequence ID" value="KFI92396.1"/>
    <property type="molecule type" value="Genomic_DNA"/>
</dbReference>
<reference evidence="1 2" key="1">
    <citation type="submission" date="2014-03" db="EMBL/GenBank/DDBJ databases">
        <title>Genomics of Bifidobacteria.</title>
        <authorList>
            <person name="Ventura M."/>
            <person name="Milani C."/>
            <person name="Lugli G.A."/>
        </authorList>
    </citation>
    <scope>NUCLEOTIDE SEQUENCE [LARGE SCALE GENOMIC DNA]</scope>
    <source>
        <strain evidence="1 2">DSM 23967</strain>
    </source>
</reference>
<dbReference type="Proteomes" id="UP000029066">
    <property type="component" value="Unassembled WGS sequence"/>
</dbReference>
<accession>A0A087DA46</accession>
<comment type="caution">
    <text evidence="1">The sequence shown here is derived from an EMBL/GenBank/DDBJ whole genome shotgun (WGS) entry which is preliminary data.</text>
</comment>
<dbReference type="AlphaFoldDB" id="A0A087DA46"/>
<name>A0A087DA46_9BIFI</name>
<evidence type="ECO:0000313" key="2">
    <source>
        <dbReference type="Proteomes" id="UP000029066"/>
    </source>
</evidence>
<proteinExistence type="predicted"/>